<dbReference type="InterPro" id="IPR036676">
    <property type="entry name" value="PurM-like_C_sf"/>
</dbReference>
<dbReference type="InterPro" id="IPR036921">
    <property type="entry name" value="PurM-like_N_sf"/>
</dbReference>
<comment type="caution">
    <text evidence="8">Lacks conserved residue(s) required for the propagation of feature annotation.</text>
</comment>
<feature type="binding site" evidence="8">
    <location>
        <position position="245"/>
    </location>
    <ligand>
        <name>substrate</name>
    </ligand>
</feature>
<sequence>MPKFLEPTAEEIKAGKLYRDMGLSDAEFDKVEEILGREPNYTETGIFSVMWSEHCSYKHSKPFLKQFPTTGEHVLMGPGEGAGVVDIGDNQAVVFKVESHNHPSAIEPYQGAATGVGGIIRDIVSIGARPINLLNSLRFGELTEKTNRRLLRGVVAGIGGYGNCIGIPTTAGEIEFDDRYDGNPLVNAMCVGVIDHDMIQKGLAQGVGNSVIYVGLKTGRDGIHGATFASEELTEESESKRPSVQIGDPFVGKKLMEATLEAITYDELVGIQDMGAAGLTSSSSEMAAKGGSGIHLQLEKVPVREQGISPYEMMLSETQERMLLVVKKGTEQKFLDLFDKHELDSAVIGEVTDTDRFVLTYEGEVFADIPVKPLDHEAPVYVLEGESLKHDKPANNYDDIDVEDVFDRLLTHPTIASKRYLYSQYDQQVGANTVVKPGLQASVVRVEGTNKAVASTIDGEARYVFNDPYEGGKMVVAEAYRNLIAVGAKPLAMTDCLNYGSPEKKHIYQQLIDSTRGMAEACEVLETPVVSGNVSLYNETRTSSIFPTPVVGMVGLIEDIDYLRDFTPTAGDKLYVVGETTDSFGGSQIEKLLYGDVNHETEKVDLSQEATKGEAIRQAVREGVLSHVQTVGKGGLLITLARMSAFYNLGLDAKVDVTNAQLFSETQGRYVVAVKEGQTLTLDNAVEIGTFTATDEFKVTAQDTTIQRRTSDLKVAWEGAIEACMTSVD</sequence>
<feature type="binding site" evidence="8">
    <location>
        <position position="122"/>
    </location>
    <ligand>
        <name>Mg(2+)</name>
        <dbReference type="ChEBI" id="CHEBI:18420"/>
        <label>2</label>
    </ligand>
</feature>
<dbReference type="SUPFAM" id="SSF55326">
    <property type="entry name" value="PurM N-terminal domain-like"/>
    <property type="match status" value="2"/>
</dbReference>
<comment type="subcellular location">
    <subcellularLocation>
        <location evidence="8">Cytoplasm</location>
    </subcellularLocation>
</comment>
<feature type="binding site" evidence="8">
    <location>
        <position position="57"/>
    </location>
    <ligand>
        <name>ATP</name>
        <dbReference type="ChEBI" id="CHEBI:30616"/>
    </ligand>
</feature>
<dbReference type="Pfam" id="PF18072">
    <property type="entry name" value="FGAR-AT_linker"/>
    <property type="match status" value="1"/>
</dbReference>
<feature type="binding site" evidence="8">
    <location>
        <position position="96"/>
    </location>
    <ligand>
        <name>ATP</name>
        <dbReference type="ChEBI" id="CHEBI:30616"/>
    </ligand>
</feature>
<evidence type="ECO:0000256" key="6">
    <source>
        <dbReference type="ARBA" id="ARBA00022840"/>
    </source>
</evidence>
<evidence type="ECO:0000313" key="13">
    <source>
        <dbReference type="Proteomes" id="UP001205609"/>
    </source>
</evidence>
<dbReference type="CDD" id="cd02204">
    <property type="entry name" value="PurL_repeat2"/>
    <property type="match status" value="1"/>
</dbReference>
<comment type="pathway">
    <text evidence="8">Purine metabolism; IMP biosynthesis via de novo pathway; 5-amino-1-(5-phospho-D-ribosyl)imidazole from N(2)-formyl-N(1)-(5-phospho-D-ribosyl)glycinamide: step 1/2.</text>
</comment>
<dbReference type="HAMAP" id="MF_00420">
    <property type="entry name" value="PurL_2"/>
    <property type="match status" value="1"/>
</dbReference>
<dbReference type="InterPro" id="IPR041609">
    <property type="entry name" value="PurL_linker"/>
</dbReference>
<organism evidence="12 13">
    <name type="scientific">Staphylococcus americanisciuri</name>
    <dbReference type="NCBI Taxonomy" id="2973940"/>
    <lineage>
        <taxon>Bacteria</taxon>
        <taxon>Bacillati</taxon>
        <taxon>Bacillota</taxon>
        <taxon>Bacilli</taxon>
        <taxon>Bacillales</taxon>
        <taxon>Staphylococcaceae</taxon>
        <taxon>Staphylococcus</taxon>
    </lineage>
</organism>
<evidence type="ECO:0000256" key="2">
    <source>
        <dbReference type="ARBA" id="ARBA00022598"/>
    </source>
</evidence>
<feature type="domain" description="PurM-like C-terminal" evidence="10">
    <location>
        <begin position="207"/>
        <end position="361"/>
    </location>
</feature>
<keyword evidence="2 8" id="KW-0436">Ligase</keyword>
<keyword evidence="5 8" id="KW-0658">Purine biosynthesis</keyword>
<feature type="active site" description="Proton acceptor" evidence="8">
    <location>
        <position position="100"/>
    </location>
</feature>
<feature type="binding site" evidence="8">
    <location>
        <position position="532"/>
    </location>
    <ligand>
        <name>ATP</name>
        <dbReference type="ChEBI" id="CHEBI:30616"/>
    </ligand>
</feature>
<dbReference type="Proteomes" id="UP001205609">
    <property type="component" value="Unassembled WGS sequence"/>
</dbReference>
<feature type="binding site" evidence="8">
    <location>
        <begin position="99"/>
        <end position="102"/>
    </location>
    <ligand>
        <name>substrate</name>
    </ligand>
</feature>
<evidence type="ECO:0000256" key="7">
    <source>
        <dbReference type="ARBA" id="ARBA00022842"/>
    </source>
</evidence>
<feature type="domain" description="Phosphoribosylformylglycinamidine synthase linker" evidence="11">
    <location>
        <begin position="12"/>
        <end position="58"/>
    </location>
</feature>
<keyword evidence="3 8" id="KW-0479">Metal-binding</keyword>
<dbReference type="PIRSF" id="PIRSF001587">
    <property type="entry name" value="FGAM_synthase_II"/>
    <property type="match status" value="1"/>
</dbReference>
<feature type="binding site" evidence="8">
    <location>
        <position position="98"/>
    </location>
    <ligand>
        <name>Mg(2+)</name>
        <dbReference type="ChEBI" id="CHEBI:18420"/>
        <label>1</label>
    </ligand>
</feature>
<comment type="function">
    <text evidence="8">Part of the phosphoribosylformylglycinamidine synthase complex involved in the purines biosynthetic pathway. Catalyzes the ATP-dependent conversion of formylglycinamide ribonucleotide (FGAR) and glutamine to yield formylglycinamidine ribonucleotide (FGAM) and glutamate. The FGAM synthase complex is composed of three subunits. PurQ produces an ammonia molecule by converting glutamine to glutamate. PurL transfers the ammonia molecule to FGAR to form FGAM in an ATP-dependent manner. PurS interacts with PurQ and PurL and is thought to assist in the transfer of the ammonia molecule from PurQ to PurL.</text>
</comment>
<dbReference type="PANTHER" id="PTHR43555:SF1">
    <property type="entry name" value="PHOSPHORIBOSYLFORMYLGLYCINAMIDINE SYNTHASE SUBUNIT PURL"/>
    <property type="match status" value="1"/>
</dbReference>
<dbReference type="NCBIfam" id="NF002290">
    <property type="entry name" value="PRK01213.1"/>
    <property type="match status" value="1"/>
</dbReference>
<reference evidence="12 13" key="1">
    <citation type="journal article" date="2023" name="Int. J. Syst. Evol. Microbiol.">
        <title>Streptococcus sciuri sp. nov., Staphylococcus marylandisciuri sp. nov. and Staphylococcus americanisciuri sp. nov., isolated from faeces of eastern grey squirrel (Sciurus carolinensis).</title>
        <authorList>
            <person name="Volokhov D.V."/>
            <person name="Zagorodnyaya T.A."/>
            <person name="Furtak V.A."/>
            <person name="Nattanmai G."/>
            <person name="Randall L."/>
            <person name="Jose S."/>
            <person name="Gao Y."/>
            <person name="Eisenberg T."/>
            <person name="Delmonte P."/>
            <person name="Blom J."/>
            <person name="Mitchell K.K."/>
        </authorList>
    </citation>
    <scope>NUCLEOTIDE SEQUENCE [LARGE SCALE GENOMIC DNA]</scope>
    <source>
        <strain evidence="12 13">GRT3</strain>
    </source>
</reference>
<dbReference type="InterPro" id="IPR016188">
    <property type="entry name" value="PurM-like_N"/>
</dbReference>
<feature type="binding site" evidence="8">
    <location>
        <position position="535"/>
    </location>
    <ligand>
        <name>substrate</name>
    </ligand>
</feature>
<dbReference type="EC" id="6.3.5.3" evidence="8"/>
<evidence type="ECO:0000313" key="12">
    <source>
        <dbReference type="EMBL" id="MCS4486687.1"/>
    </source>
</evidence>
<evidence type="ECO:0000256" key="5">
    <source>
        <dbReference type="ARBA" id="ARBA00022755"/>
    </source>
</evidence>
<dbReference type="InterPro" id="IPR010918">
    <property type="entry name" value="PurM-like_C_dom"/>
</dbReference>
<feature type="domain" description="PurM-like N-terminal" evidence="9">
    <location>
        <begin position="440"/>
        <end position="557"/>
    </location>
</feature>
<dbReference type="Gene3D" id="3.90.650.10">
    <property type="entry name" value="PurM-like C-terminal domain"/>
    <property type="match status" value="2"/>
</dbReference>
<evidence type="ECO:0000259" key="11">
    <source>
        <dbReference type="Pfam" id="PF18072"/>
    </source>
</evidence>
<protein>
    <recommendedName>
        <fullName evidence="8">Phosphoribosylformylglycinamidine synthase subunit PurL</fullName>
        <shortName evidence="8">FGAM synthase</shortName>
        <ecNumber evidence="8">6.3.5.3</ecNumber>
    </recommendedName>
    <alternativeName>
        <fullName evidence="8">Formylglycinamide ribonucleotide amidotransferase subunit II</fullName>
        <shortName evidence="8">FGAR amidotransferase II</shortName>
        <shortName evidence="8">FGAR-AT II</shortName>
    </alternativeName>
    <alternativeName>
        <fullName evidence="8">Glutamine amidotransferase PurL</fullName>
    </alternativeName>
    <alternativeName>
        <fullName evidence="8">Phosphoribosylformylglycinamidine synthase subunit II</fullName>
    </alternativeName>
</protein>
<accession>A0ABT2F4F4</accession>
<feature type="binding site" evidence="8">
    <location>
        <position position="273"/>
    </location>
    <ligand>
        <name>Mg(2+)</name>
        <dbReference type="ChEBI" id="CHEBI:18420"/>
        <label>2</label>
    </ligand>
</feature>
<feature type="domain" description="PurM-like C-terminal" evidence="10">
    <location>
        <begin position="570"/>
        <end position="700"/>
    </location>
</feature>
<dbReference type="SUPFAM" id="SSF56042">
    <property type="entry name" value="PurM C-terminal domain-like"/>
    <property type="match status" value="2"/>
</dbReference>
<feature type="active site" evidence="8">
    <location>
        <position position="54"/>
    </location>
</feature>
<feature type="binding site" evidence="8">
    <location>
        <position position="495"/>
    </location>
    <ligand>
        <name>ATP</name>
        <dbReference type="ChEBI" id="CHEBI:30616"/>
    </ligand>
</feature>
<feature type="binding site" evidence="8">
    <location>
        <position position="121"/>
    </location>
    <ligand>
        <name>substrate</name>
    </ligand>
</feature>
<dbReference type="PANTHER" id="PTHR43555">
    <property type="entry name" value="PHOSPHORIBOSYLFORMYLGLYCINAMIDINE SYNTHASE SUBUNIT PURL"/>
    <property type="match status" value="1"/>
</dbReference>
<keyword evidence="6 8" id="KW-0067">ATP-binding</keyword>
<evidence type="ECO:0000256" key="4">
    <source>
        <dbReference type="ARBA" id="ARBA00022741"/>
    </source>
</evidence>
<dbReference type="GO" id="GO:0004642">
    <property type="term" value="F:phosphoribosylformylglycinamidine synthase activity"/>
    <property type="evidence" value="ECO:0007669"/>
    <property type="project" value="UniProtKB-EC"/>
</dbReference>
<dbReference type="Gene3D" id="3.30.1330.10">
    <property type="entry name" value="PurM-like, N-terminal domain"/>
    <property type="match status" value="2"/>
</dbReference>
<proteinExistence type="inferred from homology"/>
<dbReference type="Pfam" id="PF02769">
    <property type="entry name" value="AIRS_C"/>
    <property type="match status" value="2"/>
</dbReference>
<dbReference type="Pfam" id="PF00586">
    <property type="entry name" value="AIRS"/>
    <property type="match status" value="2"/>
</dbReference>
<comment type="caution">
    <text evidence="12">The sequence shown here is derived from an EMBL/GenBank/DDBJ whole genome shotgun (WGS) entry which is preliminary data.</text>
</comment>
<dbReference type="EMBL" id="JANUXY010000006">
    <property type="protein sequence ID" value="MCS4486687.1"/>
    <property type="molecule type" value="Genomic_DNA"/>
</dbReference>
<keyword evidence="13" id="KW-1185">Reference proteome</keyword>
<comment type="similarity">
    <text evidence="8">Belongs to the FGAMS family.</text>
</comment>
<evidence type="ECO:0000259" key="9">
    <source>
        <dbReference type="Pfam" id="PF00586"/>
    </source>
</evidence>
<comment type="subunit">
    <text evidence="8">Monomer. Part of the FGAM synthase complex composed of 1 PurL, 1 PurQ and 2 PurS subunits.</text>
</comment>
<evidence type="ECO:0000256" key="8">
    <source>
        <dbReference type="HAMAP-Rule" id="MF_00420"/>
    </source>
</evidence>
<keyword evidence="4 8" id="KW-0547">Nucleotide-binding</keyword>
<dbReference type="RefSeq" id="WP_259200173.1">
    <property type="nucleotide sequence ID" value="NZ_JANUXY010000006.1"/>
</dbReference>
<feature type="binding site" evidence="8">
    <location>
        <position position="533"/>
    </location>
    <ligand>
        <name>Mg(2+)</name>
        <dbReference type="ChEBI" id="CHEBI:18420"/>
        <label>1</label>
    </ligand>
</feature>
<name>A0ABT2F4F4_9STAP</name>
<dbReference type="CDD" id="cd02203">
    <property type="entry name" value="PurL_repeat1"/>
    <property type="match status" value="1"/>
</dbReference>
<evidence type="ECO:0000259" key="10">
    <source>
        <dbReference type="Pfam" id="PF02769"/>
    </source>
</evidence>
<gene>
    <name evidence="8 12" type="primary">purL</name>
    <name evidence="12" type="ORF">NXS11_07230</name>
</gene>
<dbReference type="NCBIfam" id="TIGR01736">
    <property type="entry name" value="FGAM_synth_II"/>
    <property type="match status" value="1"/>
</dbReference>
<evidence type="ECO:0000256" key="1">
    <source>
        <dbReference type="ARBA" id="ARBA00022490"/>
    </source>
</evidence>
<comment type="catalytic activity">
    <reaction evidence="8">
        <text>N(2)-formyl-N(1)-(5-phospho-beta-D-ribosyl)glycinamide + L-glutamine + ATP + H2O = 2-formamido-N(1)-(5-O-phospho-beta-D-ribosyl)acetamidine + L-glutamate + ADP + phosphate + H(+)</text>
        <dbReference type="Rhea" id="RHEA:17129"/>
        <dbReference type="ChEBI" id="CHEBI:15377"/>
        <dbReference type="ChEBI" id="CHEBI:15378"/>
        <dbReference type="ChEBI" id="CHEBI:29985"/>
        <dbReference type="ChEBI" id="CHEBI:30616"/>
        <dbReference type="ChEBI" id="CHEBI:43474"/>
        <dbReference type="ChEBI" id="CHEBI:58359"/>
        <dbReference type="ChEBI" id="CHEBI:147286"/>
        <dbReference type="ChEBI" id="CHEBI:147287"/>
        <dbReference type="ChEBI" id="CHEBI:456216"/>
        <dbReference type="EC" id="6.3.5.3"/>
    </reaction>
</comment>
<feature type="domain" description="PurM-like N-terminal" evidence="9">
    <location>
        <begin position="79"/>
        <end position="194"/>
    </location>
</feature>
<dbReference type="InterPro" id="IPR010074">
    <property type="entry name" value="PRibForGlyAmidine_synth_PurL"/>
</dbReference>
<evidence type="ECO:0000256" key="3">
    <source>
        <dbReference type="ARBA" id="ARBA00022723"/>
    </source>
</evidence>
<keyword evidence="7 8" id="KW-0460">Magnesium</keyword>
<keyword evidence="1 8" id="KW-0963">Cytoplasm</keyword>